<organism evidence="1">
    <name type="scientific">Arundo donax</name>
    <name type="common">Giant reed</name>
    <name type="synonym">Donax arundinaceus</name>
    <dbReference type="NCBI Taxonomy" id="35708"/>
    <lineage>
        <taxon>Eukaryota</taxon>
        <taxon>Viridiplantae</taxon>
        <taxon>Streptophyta</taxon>
        <taxon>Embryophyta</taxon>
        <taxon>Tracheophyta</taxon>
        <taxon>Spermatophyta</taxon>
        <taxon>Magnoliopsida</taxon>
        <taxon>Liliopsida</taxon>
        <taxon>Poales</taxon>
        <taxon>Poaceae</taxon>
        <taxon>PACMAD clade</taxon>
        <taxon>Arundinoideae</taxon>
        <taxon>Arundineae</taxon>
        <taxon>Arundo</taxon>
    </lineage>
</organism>
<proteinExistence type="predicted"/>
<sequence>MYAVGVLQLATILYGRLGTSRPAYTRGNSWVGDEEQEALEYFFFGGLPCFVDELFLPCLHVRDHHHLLLYVECIYVCMLVICGEVNG</sequence>
<reference evidence="1" key="1">
    <citation type="submission" date="2014-09" db="EMBL/GenBank/DDBJ databases">
        <authorList>
            <person name="Magalhaes I.L.F."/>
            <person name="Oliveira U."/>
            <person name="Santos F.R."/>
            <person name="Vidigal T.H.D.A."/>
            <person name="Brescovit A.D."/>
            <person name="Santos A.J."/>
        </authorList>
    </citation>
    <scope>NUCLEOTIDE SEQUENCE</scope>
    <source>
        <tissue evidence="1">Shoot tissue taken approximately 20 cm above the soil surface</tissue>
    </source>
</reference>
<name>A0A0A9NXT5_ARUDO</name>
<accession>A0A0A9NXT5</accession>
<evidence type="ECO:0000313" key="1">
    <source>
        <dbReference type="EMBL" id="JAD79884.1"/>
    </source>
</evidence>
<dbReference type="EMBL" id="GBRH01218011">
    <property type="protein sequence ID" value="JAD79884.1"/>
    <property type="molecule type" value="Transcribed_RNA"/>
</dbReference>
<protein>
    <submittedName>
        <fullName evidence="1">Uncharacterized protein</fullName>
    </submittedName>
</protein>
<dbReference type="AlphaFoldDB" id="A0A0A9NXT5"/>
<reference evidence="1" key="2">
    <citation type="journal article" date="2015" name="Data Brief">
        <title>Shoot transcriptome of the giant reed, Arundo donax.</title>
        <authorList>
            <person name="Barrero R.A."/>
            <person name="Guerrero F.D."/>
            <person name="Moolhuijzen P."/>
            <person name="Goolsby J.A."/>
            <person name="Tidwell J."/>
            <person name="Bellgard S.E."/>
            <person name="Bellgard M.I."/>
        </authorList>
    </citation>
    <scope>NUCLEOTIDE SEQUENCE</scope>
    <source>
        <tissue evidence="1">Shoot tissue taken approximately 20 cm above the soil surface</tissue>
    </source>
</reference>